<evidence type="ECO:0000256" key="7">
    <source>
        <dbReference type="ARBA" id="ARBA00023136"/>
    </source>
</evidence>
<evidence type="ECO:0000313" key="10">
    <source>
        <dbReference type="EMBL" id="MFD2033545.1"/>
    </source>
</evidence>
<evidence type="ECO:0000256" key="2">
    <source>
        <dbReference type="ARBA" id="ARBA00022692"/>
    </source>
</evidence>
<gene>
    <name evidence="10" type="ORF">ACFSKL_02025</name>
</gene>
<dbReference type="PANTHER" id="PTHR42861">
    <property type="entry name" value="CALCIUM-TRANSPORTING ATPASE"/>
    <property type="match status" value="1"/>
</dbReference>
<dbReference type="RefSeq" id="WP_376883042.1">
    <property type="nucleotide sequence ID" value="NZ_JBHUHR010000003.1"/>
</dbReference>
<keyword evidence="3" id="KW-0547">Nucleotide-binding</keyword>
<dbReference type="PRINTS" id="PR00120">
    <property type="entry name" value="HATPASE"/>
</dbReference>
<dbReference type="InterPro" id="IPR023298">
    <property type="entry name" value="ATPase_P-typ_TM_dom_sf"/>
</dbReference>
<comment type="subcellular location">
    <subcellularLocation>
        <location evidence="1">Membrane</location>
        <topology evidence="1">Multi-pass membrane protein</topology>
    </subcellularLocation>
</comment>
<protein>
    <submittedName>
        <fullName evidence="10">Cation-translocating P-type ATPase</fullName>
    </submittedName>
</protein>
<accession>A0ABW4VJ65</accession>
<evidence type="ECO:0000256" key="4">
    <source>
        <dbReference type="ARBA" id="ARBA00022840"/>
    </source>
</evidence>
<dbReference type="NCBIfam" id="TIGR01494">
    <property type="entry name" value="ATPase_P-type"/>
    <property type="match status" value="2"/>
</dbReference>
<dbReference type="Pfam" id="PF00689">
    <property type="entry name" value="Cation_ATPase_C"/>
    <property type="match status" value="1"/>
</dbReference>
<feature type="transmembrane region" description="Helical" evidence="8">
    <location>
        <begin position="856"/>
        <end position="876"/>
    </location>
</feature>
<dbReference type="InterPro" id="IPR006068">
    <property type="entry name" value="ATPase_P-typ_cation-transptr_C"/>
</dbReference>
<feature type="transmembrane region" description="Helical" evidence="8">
    <location>
        <begin position="755"/>
        <end position="778"/>
    </location>
</feature>
<keyword evidence="2 8" id="KW-0812">Transmembrane</keyword>
<keyword evidence="6 8" id="KW-1133">Transmembrane helix</keyword>
<dbReference type="Gene3D" id="3.40.1110.10">
    <property type="entry name" value="Calcium-transporting ATPase, cytoplasmic domain N"/>
    <property type="match status" value="1"/>
</dbReference>
<reference evidence="11" key="1">
    <citation type="journal article" date="2019" name="Int. J. Syst. Evol. Microbiol.">
        <title>The Global Catalogue of Microorganisms (GCM) 10K type strain sequencing project: providing services to taxonomists for standard genome sequencing and annotation.</title>
        <authorList>
            <consortium name="The Broad Institute Genomics Platform"/>
            <consortium name="The Broad Institute Genome Sequencing Center for Infectious Disease"/>
            <person name="Wu L."/>
            <person name="Ma J."/>
        </authorList>
    </citation>
    <scope>NUCLEOTIDE SEQUENCE [LARGE SCALE GENOMIC DNA]</scope>
    <source>
        <strain evidence="11">CGMCC 1.15180</strain>
    </source>
</reference>
<dbReference type="SFLD" id="SFLDF00027">
    <property type="entry name" value="p-type_atpase"/>
    <property type="match status" value="1"/>
</dbReference>
<feature type="transmembrane region" description="Helical" evidence="8">
    <location>
        <begin position="84"/>
        <end position="103"/>
    </location>
</feature>
<dbReference type="SUPFAM" id="SSF81653">
    <property type="entry name" value="Calcium ATPase, transduction domain A"/>
    <property type="match status" value="1"/>
</dbReference>
<keyword evidence="4" id="KW-0067">ATP-binding</keyword>
<name>A0ABW4VJ65_9BACT</name>
<evidence type="ECO:0000256" key="5">
    <source>
        <dbReference type="ARBA" id="ARBA00022967"/>
    </source>
</evidence>
<dbReference type="SUPFAM" id="SSF56784">
    <property type="entry name" value="HAD-like"/>
    <property type="match status" value="1"/>
</dbReference>
<dbReference type="InterPro" id="IPR044492">
    <property type="entry name" value="P_typ_ATPase_HD_dom"/>
</dbReference>
<feature type="transmembrane region" description="Helical" evidence="8">
    <location>
        <begin position="824"/>
        <end position="844"/>
    </location>
</feature>
<dbReference type="EMBL" id="JBHUHR010000003">
    <property type="protein sequence ID" value="MFD2033545.1"/>
    <property type="molecule type" value="Genomic_DNA"/>
</dbReference>
<feature type="transmembrane region" description="Helical" evidence="8">
    <location>
        <begin position="784"/>
        <end position="803"/>
    </location>
</feature>
<dbReference type="InterPro" id="IPR059000">
    <property type="entry name" value="ATPase_P-type_domA"/>
</dbReference>
<evidence type="ECO:0000256" key="3">
    <source>
        <dbReference type="ARBA" id="ARBA00022741"/>
    </source>
</evidence>
<keyword evidence="7 8" id="KW-0472">Membrane</keyword>
<evidence type="ECO:0000256" key="6">
    <source>
        <dbReference type="ARBA" id="ARBA00022989"/>
    </source>
</evidence>
<keyword evidence="5" id="KW-1278">Translocase</keyword>
<evidence type="ECO:0000256" key="1">
    <source>
        <dbReference type="ARBA" id="ARBA00004141"/>
    </source>
</evidence>
<dbReference type="InterPro" id="IPR036412">
    <property type="entry name" value="HAD-like_sf"/>
</dbReference>
<feature type="transmembrane region" description="Helical" evidence="8">
    <location>
        <begin position="60"/>
        <end position="78"/>
    </location>
</feature>
<evidence type="ECO:0000313" key="11">
    <source>
        <dbReference type="Proteomes" id="UP001597361"/>
    </source>
</evidence>
<evidence type="ECO:0000259" key="9">
    <source>
        <dbReference type="SMART" id="SM00831"/>
    </source>
</evidence>
<dbReference type="PROSITE" id="PS00154">
    <property type="entry name" value="ATPASE_E1_E2"/>
    <property type="match status" value="1"/>
</dbReference>
<dbReference type="Gene3D" id="3.40.50.1000">
    <property type="entry name" value="HAD superfamily/HAD-like"/>
    <property type="match status" value="1"/>
</dbReference>
<dbReference type="Gene3D" id="1.20.1110.10">
    <property type="entry name" value="Calcium-transporting ATPase, transmembrane domain"/>
    <property type="match status" value="1"/>
</dbReference>
<dbReference type="Gene3D" id="2.70.150.10">
    <property type="entry name" value="Calcium-transporting ATPase, cytoplasmic transduction domain A"/>
    <property type="match status" value="1"/>
</dbReference>
<feature type="transmembrane region" description="Helical" evidence="8">
    <location>
        <begin position="244"/>
        <end position="267"/>
    </location>
</feature>
<comment type="caution">
    <text evidence="10">The sequence shown here is derived from an EMBL/GenBank/DDBJ whole genome shotgun (WGS) entry which is preliminary data.</text>
</comment>
<sequence length="884" mass="97969">MIQSVKDAYLISSDQVQERLETGKNGLSTDQTIKRQVQFGKNSLPDTERKSIFKLIIKQFHNLMVYILLIAAAISFITQHYVDAYVILGIILLNTIIGFVQEYKAEGALTALKSLLVSQCKVIRNNQFVMIKAEDLVPGDLLVLEEGDIIPADARVIYQKNGRTSEASLTGESVPVQKSEAPHTEPCGFSDQKNMVWKSTYVASGSIRAIVTATGLQTQIGQIATSLKNIAPKKTNFQNKTDKLAVQMAYIAISSAIILFIVGYLVLDTSKSELLLISIAALVSAIPEGLPAVLSIVLAVGSYRMSKQNAIIREISATESLGSVSTIITDKTGTLTQNTMTIKKIWGIGKADVEVTGEGWENKGEFIGKSFNIEHFDDFFEIAAHCHQASLEERKKHQTKIIGDPTEVAFLVLANKANKQKTLSIIEDIAFNSELKYRSTKVSKRNTEFKFFIGAPETILERCEFYKDENGDTQTFTAPLRSEVISKIQSWSENSFRVLALARKEGINMEKDELLEFVGLAGMMDPPRPEVIPAVKSCHNAGIRVIMATGDHAATALSIAQKVGIARQGRNLVYTDSQLQEMSEEEFTAAVKNADVFSRLTPLMKLRIAKALQEEGELVAMTGDGVNDAPALKQADIGIAMGIMGTDVAKDASMMVLVDDKFSTIVHAIEQGRIVFNNARRTSFFLITTNFAEILTLITAISFGLPLPLTATQILWINIVTDGLCDKALATEKGTGKELSTPPINPKENIINKNIIPLLIINSLIMTGLALLSFKYYLPEGIEKARTMVFIIIAFSQLFNVFNMRNLDESIFKIGLFSNKWVNYALFLSVLIQILILETPFFASLFNFESIEIFEYLFWIASSSLILWAGEAYKYFKKFKYQIK</sequence>
<dbReference type="InterPro" id="IPR023214">
    <property type="entry name" value="HAD_sf"/>
</dbReference>
<dbReference type="Pfam" id="PF13246">
    <property type="entry name" value="Cation_ATPase"/>
    <property type="match status" value="1"/>
</dbReference>
<dbReference type="SMART" id="SM00831">
    <property type="entry name" value="Cation_ATPase_N"/>
    <property type="match status" value="1"/>
</dbReference>
<dbReference type="InterPro" id="IPR008250">
    <property type="entry name" value="ATPase_P-typ_transduc_dom_A_sf"/>
</dbReference>
<dbReference type="SUPFAM" id="SSF81665">
    <property type="entry name" value="Calcium ATPase, transmembrane domain M"/>
    <property type="match status" value="1"/>
</dbReference>
<dbReference type="SFLD" id="SFLDG00002">
    <property type="entry name" value="C1.7:_P-type_atpase_like"/>
    <property type="match status" value="1"/>
</dbReference>
<evidence type="ECO:0000256" key="8">
    <source>
        <dbReference type="SAM" id="Phobius"/>
    </source>
</evidence>
<dbReference type="Pfam" id="PF00122">
    <property type="entry name" value="E1-E2_ATPase"/>
    <property type="match status" value="1"/>
</dbReference>
<dbReference type="SUPFAM" id="SSF81660">
    <property type="entry name" value="Metal cation-transporting ATPase, ATP-binding domain N"/>
    <property type="match status" value="1"/>
</dbReference>
<dbReference type="SFLD" id="SFLDS00003">
    <property type="entry name" value="Haloacid_Dehalogenase"/>
    <property type="match status" value="1"/>
</dbReference>
<feature type="domain" description="Cation-transporting P-type ATPase N-terminal" evidence="9">
    <location>
        <begin position="7"/>
        <end position="80"/>
    </location>
</feature>
<keyword evidence="11" id="KW-1185">Reference proteome</keyword>
<dbReference type="Proteomes" id="UP001597361">
    <property type="component" value="Unassembled WGS sequence"/>
</dbReference>
<dbReference type="Pfam" id="PF00690">
    <property type="entry name" value="Cation_ATPase_N"/>
    <property type="match status" value="1"/>
</dbReference>
<dbReference type="InterPro" id="IPR001757">
    <property type="entry name" value="P_typ_ATPase"/>
</dbReference>
<dbReference type="InterPro" id="IPR023299">
    <property type="entry name" value="ATPase_P-typ_cyto_dom_N"/>
</dbReference>
<dbReference type="PRINTS" id="PR00119">
    <property type="entry name" value="CATATPASE"/>
</dbReference>
<organism evidence="10 11">
    <name type="scientific">Belliella marina</name>
    <dbReference type="NCBI Taxonomy" id="1644146"/>
    <lineage>
        <taxon>Bacteria</taxon>
        <taxon>Pseudomonadati</taxon>
        <taxon>Bacteroidota</taxon>
        <taxon>Cytophagia</taxon>
        <taxon>Cytophagales</taxon>
        <taxon>Cyclobacteriaceae</taxon>
        <taxon>Belliella</taxon>
    </lineage>
</organism>
<proteinExistence type="predicted"/>
<dbReference type="InterPro" id="IPR004014">
    <property type="entry name" value="ATPase_P-typ_cation-transptr_N"/>
</dbReference>
<dbReference type="InterPro" id="IPR018303">
    <property type="entry name" value="ATPase_P-typ_P_site"/>
</dbReference>
<feature type="transmembrane region" description="Helical" evidence="8">
    <location>
        <begin position="279"/>
        <end position="303"/>
    </location>
</feature>